<comment type="caution">
    <text evidence="2">The sequence shown here is derived from an EMBL/GenBank/DDBJ whole genome shotgun (WGS) entry which is preliminary data.</text>
</comment>
<feature type="chain" id="PRO_5045715258" description="WD40-like Beta Propeller Repeat" evidence="1">
    <location>
        <begin position="22"/>
        <end position="298"/>
    </location>
</feature>
<proteinExistence type="predicted"/>
<evidence type="ECO:0000256" key="1">
    <source>
        <dbReference type="SAM" id="SignalP"/>
    </source>
</evidence>
<reference evidence="3" key="1">
    <citation type="journal article" date="2019" name="Int. J. Syst. Evol. Microbiol.">
        <title>The Global Catalogue of Microorganisms (GCM) 10K type strain sequencing project: providing services to taxonomists for standard genome sequencing and annotation.</title>
        <authorList>
            <consortium name="The Broad Institute Genomics Platform"/>
            <consortium name="The Broad Institute Genome Sequencing Center for Infectious Disease"/>
            <person name="Wu L."/>
            <person name="Ma J."/>
        </authorList>
    </citation>
    <scope>NUCLEOTIDE SEQUENCE [LARGE SCALE GENOMIC DNA]</scope>
    <source>
        <strain evidence="3">CGMCC 1.12479</strain>
    </source>
</reference>
<dbReference type="Proteomes" id="UP000635885">
    <property type="component" value="Unassembled WGS sequence"/>
</dbReference>
<dbReference type="InterPro" id="IPR011042">
    <property type="entry name" value="6-blade_b-propeller_TolB-like"/>
</dbReference>
<dbReference type="EMBL" id="BMFD01000002">
    <property type="protein sequence ID" value="GGC30299.1"/>
    <property type="molecule type" value="Genomic_DNA"/>
</dbReference>
<name>A0ABQ1LWI5_9BACT</name>
<evidence type="ECO:0000313" key="2">
    <source>
        <dbReference type="EMBL" id="GGC30299.1"/>
    </source>
</evidence>
<keyword evidence="3" id="KW-1185">Reference proteome</keyword>
<evidence type="ECO:0000313" key="3">
    <source>
        <dbReference type="Proteomes" id="UP000635885"/>
    </source>
</evidence>
<gene>
    <name evidence="2" type="ORF">GCM10010993_06510</name>
</gene>
<keyword evidence="1" id="KW-0732">Signal</keyword>
<evidence type="ECO:0008006" key="4">
    <source>
        <dbReference type="Google" id="ProtNLM"/>
    </source>
</evidence>
<feature type="signal peptide" evidence="1">
    <location>
        <begin position="1"/>
        <end position="21"/>
    </location>
</feature>
<dbReference type="Gene3D" id="2.120.10.30">
    <property type="entry name" value="TolB, C-terminal domain"/>
    <property type="match status" value="1"/>
</dbReference>
<dbReference type="RefSeq" id="WP_188439657.1">
    <property type="nucleotide sequence ID" value="NZ_BMFD01000002.1"/>
</dbReference>
<organism evidence="2 3">
    <name type="scientific">Belliella aquatica</name>
    <dbReference type="NCBI Taxonomy" id="1323734"/>
    <lineage>
        <taxon>Bacteria</taxon>
        <taxon>Pseudomonadati</taxon>
        <taxon>Bacteroidota</taxon>
        <taxon>Cytophagia</taxon>
        <taxon>Cytophagales</taxon>
        <taxon>Cyclobacteriaceae</taxon>
        <taxon>Belliella</taxon>
    </lineage>
</organism>
<accession>A0ABQ1LWI5</accession>
<protein>
    <recommendedName>
        <fullName evidence="4">WD40-like Beta Propeller Repeat</fullName>
    </recommendedName>
</protein>
<sequence length="298" mass="34079">MFKKTYTLLFLILFFNLPSFAQNSTDIIAIDIRKSGGKMELISGTETKITDRKGYDNQPNFINDKQLAFSSADEKGNFDIIIYNFETGKFTNLTKTPNQNEYSPRITDCGLYVSAVTVEEGGLQRLWLYPTNFGEPELLYDDILPVGYYDWYDNKAAMFVLGQPNSLVYPYSKSDVLTISQNIGRSVVKRPKNSLISYIDKNSINDQSGIKSYSIKGFDLEKKESIDLGSTKGLVEDFIWLDKNHLLTSEGNSLFIRKYNEDTWHKIGEVSLSNYQKISRLAYSPKLKKIVIVMDRMD</sequence>
<dbReference type="SUPFAM" id="SSF69304">
    <property type="entry name" value="Tricorn protease N-terminal domain"/>
    <property type="match status" value="1"/>
</dbReference>